<feature type="region of interest" description="Disordered" evidence="1">
    <location>
        <begin position="116"/>
        <end position="149"/>
    </location>
</feature>
<feature type="compositionally biased region" description="Basic residues" evidence="1">
    <location>
        <begin position="43"/>
        <end position="53"/>
    </location>
</feature>
<evidence type="ECO:0000256" key="1">
    <source>
        <dbReference type="SAM" id="MobiDB-lite"/>
    </source>
</evidence>
<proteinExistence type="predicted"/>
<feature type="region of interest" description="Disordered" evidence="1">
    <location>
        <begin position="168"/>
        <end position="275"/>
    </location>
</feature>
<feature type="compositionally biased region" description="Polar residues" evidence="1">
    <location>
        <begin position="129"/>
        <end position="149"/>
    </location>
</feature>
<reference evidence="2" key="1">
    <citation type="submission" date="2019-10" db="EMBL/GenBank/DDBJ databases">
        <authorList>
            <person name="Zhang R."/>
            <person name="Pan Y."/>
            <person name="Wang J."/>
            <person name="Ma R."/>
            <person name="Yu S."/>
        </authorList>
    </citation>
    <scope>NUCLEOTIDE SEQUENCE</scope>
    <source>
        <strain evidence="2">LA-IB0</strain>
        <tissue evidence="2">Leaf</tissue>
    </source>
</reference>
<keyword evidence="3" id="KW-1185">Reference proteome</keyword>
<feature type="compositionally biased region" description="Polar residues" evidence="1">
    <location>
        <begin position="168"/>
        <end position="194"/>
    </location>
</feature>
<accession>A0AAV6XFQ2</accession>
<gene>
    <name evidence="2" type="ORF">BUALT_Bualt08G0083500</name>
</gene>
<dbReference type="InterPro" id="IPR040305">
    <property type="entry name" value="At1g75730-like"/>
</dbReference>
<dbReference type="AlphaFoldDB" id="A0AAV6XFQ2"/>
<sequence>MGSVGFDGGEDESLPSTSNGKKNKIPRKLLNDCVAVNPASVPRKLRSAMKKRGRESITPPLPISRKQHHMSNGTDKTRKDGAKKSKLNMKQGRVTKDEKEVAETLYALADMFSDAAKSNQPGLDDEPPQTKSSTILEDTGNVTSQKHYSKTSSKVVLEAPSNLLDSTAQVVESQSSGDTQQPKVHSSTQPSTAIASGLKPYLSPDPRPKLSTADMVSSSERAVALEPVVTDSEIRHERHYDPMQDKNNGSFLSPSSAATGTRSSETTGPCQRLPTRLENTKIASQPRVTENSIGGDKYPQAAVESKKSWKRCAAQVYIGRLIKVLQISEKKEGLLEKPTQLAICGGAEPRPHTSTHNQTRGINGRNGAVSFNGIRHFDTEKSSAGIQNDGENYNFLSLDAGDRGLDVGEAMNRAGHSHEAPRDSHVSYMQLQNQSAMPFSLSKNGYSSTFYGHASGLAAAQQVQFPQYSSSTINSYTARMGQQMEPQQQKWSANFPSQYNSGGVAAKPYQSDWRNGETESLSMLYTQALFPHLHSAISSKYQPFSLP</sequence>
<evidence type="ECO:0000313" key="2">
    <source>
        <dbReference type="EMBL" id="KAG8377918.1"/>
    </source>
</evidence>
<feature type="region of interest" description="Disordered" evidence="1">
    <location>
        <begin position="1"/>
        <end position="98"/>
    </location>
</feature>
<name>A0AAV6XFQ2_9LAMI</name>
<dbReference type="PANTHER" id="PTHR34792">
    <property type="entry name" value="OS02G0121500 PROTEIN"/>
    <property type="match status" value="1"/>
</dbReference>
<feature type="region of interest" description="Disordered" evidence="1">
    <location>
        <begin position="345"/>
        <end position="366"/>
    </location>
</feature>
<dbReference type="PANTHER" id="PTHR34792:SF1">
    <property type="entry name" value="OS02G0121500 PROTEIN"/>
    <property type="match status" value="1"/>
</dbReference>
<dbReference type="EMBL" id="WHWC01000008">
    <property type="protein sequence ID" value="KAG8377918.1"/>
    <property type="molecule type" value="Genomic_DNA"/>
</dbReference>
<feature type="compositionally biased region" description="Basic and acidic residues" evidence="1">
    <location>
        <begin position="232"/>
        <end position="244"/>
    </location>
</feature>
<feature type="compositionally biased region" description="Polar residues" evidence="1">
    <location>
        <begin position="245"/>
        <end position="269"/>
    </location>
</feature>
<dbReference type="Proteomes" id="UP000826271">
    <property type="component" value="Unassembled WGS sequence"/>
</dbReference>
<organism evidence="2 3">
    <name type="scientific">Buddleja alternifolia</name>
    <dbReference type="NCBI Taxonomy" id="168488"/>
    <lineage>
        <taxon>Eukaryota</taxon>
        <taxon>Viridiplantae</taxon>
        <taxon>Streptophyta</taxon>
        <taxon>Embryophyta</taxon>
        <taxon>Tracheophyta</taxon>
        <taxon>Spermatophyta</taxon>
        <taxon>Magnoliopsida</taxon>
        <taxon>eudicotyledons</taxon>
        <taxon>Gunneridae</taxon>
        <taxon>Pentapetalae</taxon>
        <taxon>asterids</taxon>
        <taxon>lamiids</taxon>
        <taxon>Lamiales</taxon>
        <taxon>Scrophulariaceae</taxon>
        <taxon>Buddlejeae</taxon>
        <taxon>Buddleja</taxon>
    </lineage>
</organism>
<protein>
    <submittedName>
        <fullName evidence="2">Uncharacterized protein</fullName>
    </submittedName>
</protein>
<comment type="caution">
    <text evidence="2">The sequence shown here is derived from an EMBL/GenBank/DDBJ whole genome shotgun (WGS) entry which is preliminary data.</text>
</comment>
<evidence type="ECO:0000313" key="3">
    <source>
        <dbReference type="Proteomes" id="UP000826271"/>
    </source>
</evidence>
<feature type="compositionally biased region" description="Polar residues" evidence="1">
    <location>
        <begin position="352"/>
        <end position="361"/>
    </location>
</feature>